<dbReference type="Proteomes" id="UP000245591">
    <property type="component" value="Unassembled WGS sequence"/>
</dbReference>
<evidence type="ECO:0008006" key="5">
    <source>
        <dbReference type="Google" id="ProtNLM"/>
    </source>
</evidence>
<feature type="region of interest" description="Disordered" evidence="2">
    <location>
        <begin position="826"/>
        <end position="849"/>
    </location>
</feature>
<feature type="coiled-coil region" evidence="1">
    <location>
        <begin position="514"/>
        <end position="548"/>
    </location>
</feature>
<reference evidence="3 4" key="1">
    <citation type="journal article" date="2018" name="MBio">
        <title>Comparative Genomics Reveals the Core Gene Toolbox for the Fungus-Insect Symbiosis.</title>
        <authorList>
            <person name="Wang Y."/>
            <person name="Stata M."/>
            <person name="Wang W."/>
            <person name="Stajich J.E."/>
            <person name="White M.M."/>
            <person name="Moncalvo J.M."/>
        </authorList>
    </citation>
    <scope>NUCLEOTIDE SEQUENCE [LARGE SCALE GENOMIC DNA]</scope>
    <source>
        <strain evidence="3 4">AUS-126-30</strain>
    </source>
</reference>
<sequence length="1615" mass="177856">MEIHPSDQSDPNQIKPLPHTLQSHQVPSPTYSPHQNITNLTSNTIKSSENNPLSQQKHLEDASTRKNILCIFVIEDTKKIESIFQNLYSQVIQKIFHILREPVLISSSQTPTKITPCVRFGIVFYGDHPPLSNSATSSQYFTTNFRDFSDSLLTHSFSSTGNIRCAMLEGLVGALEMIDDFNEFDISASQSELHSTHCVLVGCTPPYGIESLSTSQNIGSNDPSNNMFNQRNNSFSIYGALEERCRENQRAEYDNFSFPNVLNKLKEKNIIFTSVTLPDIGHSTFKLITEKCSSDTSTSKDHLQLSSGFTIYSTAPELKSFEKYDDPTQKRIKLEHDITSPQEKSQIHIPMPPLAPAIDTSQTSDHILANSIATGIDMNNSGKTKSENIKSEPNIPSKLDKVKSADMETIASIPISIAATTSNTGRKSRGAKSSHKSSPRGGKSATRISSMSPALKNRSKNATSDTLKSEGIAKSPEEPLKHQQPLATTQQDISSTLPLSTNQDLNYPSIAATISDLVQKRSIFENEIKRLNQEYQEKMLHIQKYQQIENFQVPEMNNLNAAQRITAGMKASGQRQIRENECIQIMNMKKNHQQNIFAINNLLQQYQQDLSRIQQQNPAIPLTPQTTIVGSQQANNSLESPVFINKQMQVGDNSSSNNRMQASPVANTYLKTKDFANNIDQSFYKYIKVYNSNKIKHIPRFIHNLGQNQQQNDFNSSNILPMVSHAVNRLSQMTNKDHKTIASISITDLIKLVTLSNTADKIPSLTNEQRALINALSVYKNQLNSKNINANPNDFQSQIRTQSAQGKMPTSTSSESMRTPLDNHQAEINTPQTQPGLHRPSSVSGLQKQDQAQLKQRNLSFAWHGFIVSGSKISTGHQSELITAVQAAVVRNDNMNNVIANCVFERWPKRLSIAGFAYAKVSQMVDWATASEVPQVVFLRDSDLELRVGEASNASTNSNLSQVELSKSFDFLYATLKERSALALLKINESSHTNDNFGILIMCHNDSLIGFVFIKTPIPYEISSKFNSSTPAIINTIPQNDTNDLLVQNQRPGSSTSNIGSMGTSMNNIGLSIESPGPFQNSGLQNTLQGVNSSQSVASGALGTPQVSNSNINNQMTPISKSDSINTQNALSSNSLQFNSLLSPQRNGTMSGMNVATNTNMNSSQQQMGSTGGTPTLNPASVNGSSGSAAPGIANNTVNISSDILQNIIVSQENGINQNQQLLFQQQQFNPLQQNQIKLQLQQLQQNQNRQHQQLQMNQTQAQNQAQANGQALNQTQGQNQPQNQQQLQLHQQQQLQQLKLQAQADQNSANPQSSQSHLLQRLTDVFSGQGKSKQQAFQQAKVYMQNHIQSMSSQVQQAQAQAQAQNAAQALSNHLQLQSQNPNSNQGQNQLQSQMPTPIQQTQSQSSAQLQGQAQVQSQQQMQNMQRVHPSPLAALAQGNSIIDPVFLLASSGINLSQEQANQLRSMNPAQQSSSVQYLIQNMSNNNLAQQNFLMNASSMQQTGLNFNQNVMNKTPGMNQTPGIPNMGGTKSNVSVNMEGGMNIMSGGANTMFRSPGLVSAGDLGNINGLNVSNSNNNIFAQGLESVSNLSPEHIQLMRQYKLQQASNRQQNPQ</sequence>
<protein>
    <recommendedName>
        <fullName evidence="5">Mediator of RNA polymerase II transcription subunit 25</fullName>
    </recommendedName>
</protein>
<evidence type="ECO:0000256" key="2">
    <source>
        <dbReference type="SAM" id="MobiDB-lite"/>
    </source>
</evidence>
<feature type="region of interest" description="Disordered" evidence="2">
    <location>
        <begin position="376"/>
        <end position="400"/>
    </location>
</feature>
<feature type="region of interest" description="Disordered" evidence="2">
    <location>
        <begin position="1049"/>
        <end position="1126"/>
    </location>
</feature>
<feature type="compositionally biased region" description="Low complexity" evidence="2">
    <location>
        <begin position="1379"/>
        <end position="1427"/>
    </location>
</feature>
<feature type="coiled-coil region" evidence="1">
    <location>
        <begin position="589"/>
        <end position="616"/>
    </location>
</feature>
<feature type="region of interest" description="Disordered" evidence="2">
    <location>
        <begin position="1379"/>
        <end position="1428"/>
    </location>
</feature>
<feature type="compositionally biased region" description="Polar residues" evidence="2">
    <location>
        <begin position="1146"/>
        <end position="1188"/>
    </location>
</feature>
<feature type="compositionally biased region" description="Polar residues" evidence="2">
    <location>
        <begin position="1309"/>
        <end position="1318"/>
    </location>
</feature>
<keyword evidence="4" id="KW-1185">Reference proteome</keyword>
<feature type="compositionally biased region" description="Polar residues" evidence="2">
    <location>
        <begin position="20"/>
        <end position="56"/>
    </location>
</feature>
<feature type="region of interest" description="Disordered" evidence="2">
    <location>
        <begin position="420"/>
        <end position="469"/>
    </location>
</feature>
<feature type="region of interest" description="Disordered" evidence="2">
    <location>
        <begin position="1299"/>
        <end position="1318"/>
    </location>
</feature>
<feature type="compositionally biased region" description="Basic residues" evidence="2">
    <location>
        <begin position="426"/>
        <end position="438"/>
    </location>
</feature>
<feature type="compositionally biased region" description="Low complexity" evidence="2">
    <location>
        <begin position="1299"/>
        <end position="1308"/>
    </location>
</feature>
<feature type="region of interest" description="Disordered" evidence="2">
    <location>
        <begin position="1250"/>
        <end position="1291"/>
    </location>
</feature>
<feature type="region of interest" description="Disordered" evidence="2">
    <location>
        <begin position="1"/>
        <end position="59"/>
    </location>
</feature>
<keyword evidence="1" id="KW-0175">Coiled coil</keyword>
<name>A0A2U1JEP5_SMIAN</name>
<evidence type="ECO:0000256" key="1">
    <source>
        <dbReference type="SAM" id="Coils"/>
    </source>
</evidence>
<evidence type="ECO:0000313" key="4">
    <source>
        <dbReference type="Proteomes" id="UP000245591"/>
    </source>
</evidence>
<accession>A0A2U1JEP5</accession>
<organism evidence="3 4">
    <name type="scientific">Smittium angustum</name>
    <dbReference type="NCBI Taxonomy" id="133377"/>
    <lineage>
        <taxon>Eukaryota</taxon>
        <taxon>Fungi</taxon>
        <taxon>Fungi incertae sedis</taxon>
        <taxon>Zoopagomycota</taxon>
        <taxon>Kickxellomycotina</taxon>
        <taxon>Harpellomycetes</taxon>
        <taxon>Harpellales</taxon>
        <taxon>Legeriomycetaceae</taxon>
        <taxon>Smittium</taxon>
    </lineage>
</organism>
<feature type="region of interest" description="Disordered" evidence="2">
    <location>
        <begin position="1140"/>
        <end position="1188"/>
    </location>
</feature>
<dbReference type="EMBL" id="MBFU01000011">
    <property type="protein sequence ID" value="PWA03566.1"/>
    <property type="molecule type" value="Genomic_DNA"/>
</dbReference>
<feature type="compositionally biased region" description="Polar residues" evidence="2">
    <location>
        <begin position="1105"/>
        <end position="1126"/>
    </location>
</feature>
<proteinExistence type="predicted"/>
<comment type="caution">
    <text evidence="3">The sequence shown here is derived from an EMBL/GenBank/DDBJ whole genome shotgun (WGS) entry which is preliminary data.</text>
</comment>
<evidence type="ECO:0000313" key="3">
    <source>
        <dbReference type="EMBL" id="PWA03566.1"/>
    </source>
</evidence>
<feature type="compositionally biased region" description="Polar residues" evidence="2">
    <location>
        <begin position="1078"/>
        <end position="1098"/>
    </location>
</feature>
<gene>
    <name evidence="3" type="ORF">BB558_000288</name>
</gene>
<feature type="compositionally biased region" description="Polar residues" evidence="2">
    <location>
        <begin position="1049"/>
        <end position="1070"/>
    </location>
</feature>